<dbReference type="InterPro" id="IPR002885">
    <property type="entry name" value="PPR_rpt"/>
</dbReference>
<dbReference type="FunFam" id="1.25.40.10:FF:000975">
    <property type="entry name" value="Pentatricopeptide repeat-containing protein"/>
    <property type="match status" value="1"/>
</dbReference>
<gene>
    <name evidence="3" type="ORF">Adt_13565</name>
</gene>
<accession>A0ABD1TX51</accession>
<evidence type="ECO:0000256" key="2">
    <source>
        <dbReference type="PROSITE-ProRule" id="PRU00708"/>
    </source>
</evidence>
<dbReference type="Pfam" id="PF13041">
    <property type="entry name" value="PPR_2"/>
    <property type="match status" value="2"/>
</dbReference>
<feature type="repeat" description="PPR" evidence="2">
    <location>
        <begin position="79"/>
        <end position="113"/>
    </location>
</feature>
<dbReference type="InterPro" id="IPR011990">
    <property type="entry name" value="TPR-like_helical_dom_sf"/>
</dbReference>
<evidence type="ECO:0000256" key="1">
    <source>
        <dbReference type="ARBA" id="ARBA00022737"/>
    </source>
</evidence>
<dbReference type="SUPFAM" id="SSF48452">
    <property type="entry name" value="TPR-like"/>
    <property type="match status" value="1"/>
</dbReference>
<reference evidence="4" key="1">
    <citation type="submission" date="2024-07" db="EMBL/GenBank/DDBJ databases">
        <title>Two chromosome-level genome assemblies of Korean endemic species Abeliophyllum distichum and Forsythia ovata (Oleaceae).</title>
        <authorList>
            <person name="Jang H."/>
        </authorList>
    </citation>
    <scope>NUCLEOTIDE SEQUENCE [LARGE SCALE GENOMIC DNA]</scope>
</reference>
<dbReference type="FunFam" id="1.25.40.10:FF:000353">
    <property type="entry name" value="Pentatricopeptide repeat-containing protein At4g39530"/>
    <property type="match status" value="1"/>
</dbReference>
<protein>
    <submittedName>
        <fullName evidence="3">Tetratricopeptide repeat (TPR)-like superfamily protein</fullName>
    </submittedName>
</protein>
<dbReference type="PANTHER" id="PTHR47926:SF481">
    <property type="entry name" value="TETRATRICOPEPTIDE-LIKE HELICAL DOMAIN SUPERFAMILY"/>
    <property type="match status" value="1"/>
</dbReference>
<dbReference type="Proteomes" id="UP001604336">
    <property type="component" value="Unassembled WGS sequence"/>
</dbReference>
<name>A0ABD1TX51_9LAMI</name>
<keyword evidence="4" id="KW-1185">Reference proteome</keyword>
<feature type="repeat" description="PPR" evidence="2">
    <location>
        <begin position="149"/>
        <end position="183"/>
    </location>
</feature>
<dbReference type="EMBL" id="JBFOLK010000004">
    <property type="protein sequence ID" value="KAL2517318.1"/>
    <property type="molecule type" value="Genomic_DNA"/>
</dbReference>
<dbReference type="PANTHER" id="PTHR47926">
    <property type="entry name" value="PENTATRICOPEPTIDE REPEAT-CONTAINING PROTEIN"/>
    <property type="match status" value="1"/>
</dbReference>
<dbReference type="PROSITE" id="PS51375">
    <property type="entry name" value="PPR"/>
    <property type="match status" value="6"/>
</dbReference>
<feature type="repeat" description="PPR" evidence="2">
    <location>
        <begin position="487"/>
        <end position="517"/>
    </location>
</feature>
<evidence type="ECO:0000313" key="3">
    <source>
        <dbReference type="EMBL" id="KAL2517318.1"/>
    </source>
</evidence>
<feature type="repeat" description="PPR" evidence="2">
    <location>
        <begin position="283"/>
        <end position="318"/>
    </location>
</feature>
<feature type="repeat" description="PPR" evidence="2">
    <location>
        <begin position="687"/>
        <end position="721"/>
    </location>
</feature>
<organism evidence="3 4">
    <name type="scientific">Abeliophyllum distichum</name>
    <dbReference type="NCBI Taxonomy" id="126358"/>
    <lineage>
        <taxon>Eukaryota</taxon>
        <taxon>Viridiplantae</taxon>
        <taxon>Streptophyta</taxon>
        <taxon>Embryophyta</taxon>
        <taxon>Tracheophyta</taxon>
        <taxon>Spermatophyta</taxon>
        <taxon>Magnoliopsida</taxon>
        <taxon>eudicotyledons</taxon>
        <taxon>Gunneridae</taxon>
        <taxon>Pentapetalae</taxon>
        <taxon>asterids</taxon>
        <taxon>lamiids</taxon>
        <taxon>Lamiales</taxon>
        <taxon>Oleaceae</taxon>
        <taxon>Forsythieae</taxon>
        <taxon>Abeliophyllum</taxon>
    </lineage>
</organism>
<dbReference type="FunFam" id="1.25.40.10:FF:000073">
    <property type="entry name" value="Pentatricopeptide repeat-containing protein chloroplastic"/>
    <property type="match status" value="1"/>
</dbReference>
<proteinExistence type="predicted"/>
<dbReference type="InterPro" id="IPR046960">
    <property type="entry name" value="PPR_At4g14850-like_plant"/>
</dbReference>
<dbReference type="Gene3D" id="1.25.40.10">
    <property type="entry name" value="Tetratricopeptide repeat domain"/>
    <property type="match status" value="7"/>
</dbReference>
<feature type="repeat" description="PPR" evidence="2">
    <location>
        <begin position="385"/>
        <end position="415"/>
    </location>
</feature>
<evidence type="ECO:0000313" key="4">
    <source>
        <dbReference type="Proteomes" id="UP001604336"/>
    </source>
</evidence>
<dbReference type="Pfam" id="PF01535">
    <property type="entry name" value="PPR"/>
    <property type="match status" value="7"/>
</dbReference>
<dbReference type="InterPro" id="IPR046848">
    <property type="entry name" value="E_motif"/>
</dbReference>
<comment type="caution">
    <text evidence="3">The sequence shown here is derived from an EMBL/GenBank/DDBJ whole genome shotgun (WGS) entry which is preliminary data.</text>
</comment>
<keyword evidence="1" id="KW-0677">Repeat</keyword>
<dbReference type="Pfam" id="PF20431">
    <property type="entry name" value="E_motif"/>
    <property type="match status" value="1"/>
</dbReference>
<sequence length="937" mass="105147">MSYRVQENFKNTRLQDVFNMIRHVTLEPNIINVTIVHALTLKVGCFADLRAATSLLTVYSRTGYFGSSMALFDEVRDKDTIFLNAMMSAYIENKWFDVAFDLFVKMIGEGIQFDPTTLVIVISSLSNNKSLVQGQLIHGLSIKAGMLADTFLSNAVIDMYAKCGHLGSSEFLFAEMERRDIVSWNSIISGCLYNNRHEKSLWYLKEMNCSENRANGVTISCAIAACTCLQEFGVGLAVHGWGIRLGCVESHHIAVANSLISFYSQFRDVNAAECIFEEMVVKNVISWNAMIKGLALNGAVQEAFNLLHDMQFVRSVEPDITTLVTVLPLCSELMLLREGKSVHGFIIRREIGSELSVVNCLVDMYSKCENVEKSEYLFWTMPKKDLVTWNTMISGYAQNGRSWEAQNLFKKLLSWCSTCTLPTLLAILPSCESPESLEFGRSIHGWHQKLGLLNDILASNSLMYMYICCGDLLSASTLLCRISAKADVTSWNTFITGCTQKSHFWEALQCFNFMRQKFHIDYDSITLVSVVSASGNLELALQGKLIHGLVLKTPSGLDIRVQNSLVTMYGRLGDTESARLIFNHSHNHNLCSWNCMISAFVQNEDVKKALELFRILDFEPNEITISTVVSACTQLGILEYGKQIHGHVFRFGFDKNPSISAALLDMYSNCGRLDVALRVFHSSPEKSVSAWNSLISAYGFHNNTRRAIETFKEMIDSGISPTNSTFVNLLSVCSHSGLVDEGCWYYDHMFSKYGMLPATEHHVCMVDMLGRSGRLHEAYNFIKKLKIPPDPGIWGALLSACNYHGDLDMGREVADILFSLEPENVSYYVALCNMYVAAGRWEESVNLRTIIQDKQLKKTVGYSLIDVGLILVNHLPSPVISQLPVNHLRHLPSSTNEGRRPVKEFQDLLRRSKICSQFFNICSGVQSRSSGVHTPRI</sequence>
<dbReference type="NCBIfam" id="TIGR00756">
    <property type="entry name" value="PPR"/>
    <property type="match status" value="4"/>
</dbReference>
<dbReference type="FunFam" id="1.25.40.10:FF:000640">
    <property type="entry name" value="Tetratricopeptide repeat (TPR)-like superfamily protein"/>
    <property type="match status" value="1"/>
</dbReference>
<dbReference type="AlphaFoldDB" id="A0ABD1TX51"/>